<dbReference type="CDD" id="cd04301">
    <property type="entry name" value="NAT_SF"/>
    <property type="match status" value="1"/>
</dbReference>
<dbReference type="HOGENOM" id="CLU_048109_3_0_11"/>
<dbReference type="AlphaFoldDB" id="F8E1L6"/>
<gene>
    <name evidence="2" type="ordered locus">CRES_0158</name>
</gene>
<organism evidence="2 3">
    <name type="scientific">Corynebacterium resistens (strain DSM 45100 / JCM 12819 / GTC 2026 / SICGH 158)</name>
    <dbReference type="NCBI Taxonomy" id="662755"/>
    <lineage>
        <taxon>Bacteria</taxon>
        <taxon>Bacillati</taxon>
        <taxon>Actinomycetota</taxon>
        <taxon>Actinomycetes</taxon>
        <taxon>Mycobacteriales</taxon>
        <taxon>Corynebacteriaceae</taxon>
        <taxon>Corynebacterium</taxon>
    </lineage>
</organism>
<dbReference type="Pfam" id="PF24551">
    <property type="entry name" value="SH3_Rv0428c"/>
    <property type="match status" value="1"/>
</dbReference>
<dbReference type="RefSeq" id="WP_013887550.1">
    <property type="nucleotide sequence ID" value="NC_015673.1"/>
</dbReference>
<dbReference type="PROSITE" id="PS51186">
    <property type="entry name" value="GNAT"/>
    <property type="match status" value="1"/>
</dbReference>
<protein>
    <recommendedName>
        <fullName evidence="1">N-acetyltransferase domain-containing protein</fullName>
    </recommendedName>
</protein>
<dbReference type="EMBL" id="CP002857">
    <property type="protein sequence ID" value="AEI08521.1"/>
    <property type="molecule type" value="Genomic_DNA"/>
</dbReference>
<sequence length="363" mass="39450">MTMHPNTEVSAAAAGARRVDGIPFPVSRRTDPVTIRPGVRVIVRHLPEIDKGGAQDVIGPLVSVEPLVVRSKQGDVEIDPRGVIVLKTLSAKPVRNSDIRAVEEAKAEAFPGLANEWFGGWLARAGDGITERSNSAVPLGPEAAVQPVPVDAIREFYAHHNLPPQLLIPDRIGRTAEHLEGHAGPDIIVMFRELSEAEDFGDSDTLPRLQSQGGTTPADGQAEIINGTFTITEEASAEWLSLYNFRGEPLPPHALELLTARIEGTLGFASLHVDGQLVAVSRGTVTHGGRRTMLGFSAVEVVPSFRRRGLATYMCQQLLRWGWEQGADCAYLDVLRTNDAGRALYHSLGFTEHHRVRSLVLED</sequence>
<dbReference type="Pfam" id="PF24553">
    <property type="entry name" value="Rv0428c_C"/>
    <property type="match status" value="1"/>
</dbReference>
<dbReference type="GO" id="GO:0016747">
    <property type="term" value="F:acyltransferase activity, transferring groups other than amino-acyl groups"/>
    <property type="evidence" value="ECO:0007669"/>
    <property type="project" value="InterPro"/>
</dbReference>
<name>F8E1L6_CORRG</name>
<dbReference type="KEGG" id="crd:CRES_0158"/>
<reference evidence="2 3" key="1">
    <citation type="journal article" date="2012" name="BMC Genomics">
        <title>Complete genome sequence, lifestyle, and multi-drug resistance of the human pathogen Corynebacterium resistens DSM 45100 isolated from blood samples of a leukemia patient.</title>
        <authorList>
            <person name="Schroder J."/>
            <person name="Maus I."/>
            <person name="Meyer K."/>
            <person name="Wordemann S."/>
            <person name="Blom J."/>
            <person name="Jaenicke S."/>
            <person name="Schneider J."/>
            <person name="Trost E."/>
            <person name="Tauch A."/>
        </authorList>
    </citation>
    <scope>NUCLEOTIDE SEQUENCE [LARGE SCALE GENOMIC DNA]</scope>
    <source>
        <strain evidence="3">DSM 45100 / JCM 12819 / CCUG 50093 / GTC 2026 / SICGH 158</strain>
    </source>
</reference>
<feature type="domain" description="N-acetyltransferase" evidence="1">
    <location>
        <begin position="229"/>
        <end position="363"/>
    </location>
</feature>
<dbReference type="Gene3D" id="3.40.630.30">
    <property type="match status" value="1"/>
</dbReference>
<dbReference type="Proteomes" id="UP000000492">
    <property type="component" value="Chromosome"/>
</dbReference>
<dbReference type="eggNOG" id="COG0456">
    <property type="taxonomic scope" value="Bacteria"/>
</dbReference>
<evidence type="ECO:0000259" key="1">
    <source>
        <dbReference type="PROSITE" id="PS51186"/>
    </source>
</evidence>
<dbReference type="InterPro" id="IPR056935">
    <property type="entry name" value="Rv0428c-like_C"/>
</dbReference>
<keyword evidence="3" id="KW-1185">Reference proteome</keyword>
<evidence type="ECO:0000313" key="2">
    <source>
        <dbReference type="EMBL" id="AEI08521.1"/>
    </source>
</evidence>
<dbReference type="InterPro" id="IPR056934">
    <property type="entry name" value="SH3_Rv0428c"/>
</dbReference>
<dbReference type="STRING" id="662755.CRES_0158"/>
<dbReference type="InterPro" id="IPR016181">
    <property type="entry name" value="Acyl_CoA_acyltransferase"/>
</dbReference>
<proteinExistence type="predicted"/>
<dbReference type="SUPFAM" id="SSF55729">
    <property type="entry name" value="Acyl-CoA N-acyltransferases (Nat)"/>
    <property type="match status" value="1"/>
</dbReference>
<accession>F8E1L6</accession>
<evidence type="ECO:0000313" key="3">
    <source>
        <dbReference type="Proteomes" id="UP000000492"/>
    </source>
</evidence>
<dbReference type="InterPro" id="IPR000182">
    <property type="entry name" value="GNAT_dom"/>
</dbReference>